<feature type="transmembrane region" description="Helical" evidence="1">
    <location>
        <begin position="83"/>
        <end position="103"/>
    </location>
</feature>
<feature type="transmembrane region" description="Helical" evidence="1">
    <location>
        <begin position="37"/>
        <end position="53"/>
    </location>
</feature>
<organism evidence="2 3">
    <name type="scientific">Enterococcus canintestini</name>
    <dbReference type="NCBI Taxonomy" id="317010"/>
    <lineage>
        <taxon>Bacteria</taxon>
        <taxon>Bacillati</taxon>
        <taxon>Bacillota</taxon>
        <taxon>Bacilli</taxon>
        <taxon>Lactobacillales</taxon>
        <taxon>Enterococcaceae</taxon>
        <taxon>Enterococcus</taxon>
    </lineage>
</organism>
<dbReference type="RefSeq" id="WP_071865057.1">
    <property type="nucleotide sequence ID" value="NZ_JBHLVQ010000018.1"/>
</dbReference>
<feature type="transmembrane region" description="Helical" evidence="1">
    <location>
        <begin position="12"/>
        <end position="31"/>
    </location>
</feature>
<dbReference type="STRING" id="317010.RU96_GL000522"/>
<evidence type="ECO:0000313" key="3">
    <source>
        <dbReference type="Proteomes" id="UP000182835"/>
    </source>
</evidence>
<gene>
    <name evidence="2" type="ORF">RU96_GL000522</name>
</gene>
<dbReference type="Proteomes" id="UP000182835">
    <property type="component" value="Unassembled WGS sequence"/>
</dbReference>
<accession>A0A1L8R5A5</accession>
<proteinExistence type="predicted"/>
<keyword evidence="1" id="KW-1133">Transmembrane helix</keyword>
<dbReference type="EMBL" id="JXKG01000012">
    <property type="protein sequence ID" value="OJG14947.1"/>
    <property type="molecule type" value="Genomic_DNA"/>
</dbReference>
<protein>
    <recommendedName>
        <fullName evidence="4">GGDEF domain-containing protein</fullName>
    </recommendedName>
</protein>
<reference evidence="2 3" key="1">
    <citation type="submission" date="2014-12" db="EMBL/GenBank/DDBJ databases">
        <title>Draft genome sequences of 29 type strains of Enterococci.</title>
        <authorList>
            <person name="Zhong Z."/>
            <person name="Sun Z."/>
            <person name="Liu W."/>
            <person name="Zhang W."/>
            <person name="Zhang H."/>
        </authorList>
    </citation>
    <scope>NUCLEOTIDE SEQUENCE [LARGE SCALE GENOMIC DNA]</scope>
    <source>
        <strain evidence="2 3">DSM 21207</strain>
    </source>
</reference>
<keyword evidence="1" id="KW-0812">Transmembrane</keyword>
<evidence type="ECO:0000256" key="1">
    <source>
        <dbReference type="SAM" id="Phobius"/>
    </source>
</evidence>
<name>A0A1L8R5A5_9ENTE</name>
<dbReference type="OrthoDB" id="2190683at2"/>
<keyword evidence="1" id="KW-0472">Membrane</keyword>
<evidence type="ECO:0008006" key="4">
    <source>
        <dbReference type="Google" id="ProtNLM"/>
    </source>
</evidence>
<dbReference type="AlphaFoldDB" id="A0A1L8R5A5"/>
<comment type="caution">
    <text evidence="2">The sequence shown here is derived from an EMBL/GenBank/DDBJ whole genome shotgun (WGS) entry which is preliminary data.</text>
</comment>
<sequence length="285" mass="33200">MKKIRYRIPLEVGVLLLMVLSLIQNMLLYNFVDRQTFYYANLLVFLGILFGMMGNSLFVVIITMFMIAIGSFILYFFPVVMSGWLKIYLIIIVPTFTIAGYFIKTDIFLRKRLISSRKEIATFLQNTDALTGLGTMNKFIERYDKFLNTMTIQPKLNRSLAISMFYVDNLDQYRYQSESKTNELLLSLADDLEIIRLPEEQLFYVDEGTFIVISPLFNNQCSAETETLNQITKTQLMLIPFNHQQDITIRQSMIVLQRDSQLTAEQVLGRLNRRAETDLMAEYIV</sequence>
<feature type="transmembrane region" description="Helical" evidence="1">
    <location>
        <begin position="58"/>
        <end position="77"/>
    </location>
</feature>
<evidence type="ECO:0000313" key="2">
    <source>
        <dbReference type="EMBL" id="OJG14947.1"/>
    </source>
</evidence>